<comment type="caution">
    <text evidence="2">The sequence shown here is derived from an EMBL/GenBank/DDBJ whole genome shotgun (WGS) entry which is preliminary data.</text>
</comment>
<dbReference type="EMBL" id="AODH01000038">
    <property type="protein sequence ID" value="EUJ38032.1"/>
    <property type="molecule type" value="Genomic_DNA"/>
</dbReference>
<keyword evidence="1" id="KW-0732">Signal</keyword>
<proteinExistence type="predicted"/>
<dbReference type="AlphaFoldDB" id="W7CLY7"/>
<gene>
    <name evidence="2" type="ORF">BCAMP_09245</name>
</gene>
<accession>W7CLY7</accession>
<evidence type="ECO:0000313" key="3">
    <source>
        <dbReference type="Proteomes" id="UP000019243"/>
    </source>
</evidence>
<evidence type="ECO:0000313" key="2">
    <source>
        <dbReference type="EMBL" id="EUJ38032.1"/>
    </source>
</evidence>
<evidence type="ECO:0000256" key="1">
    <source>
        <dbReference type="SAM" id="SignalP"/>
    </source>
</evidence>
<feature type="signal peptide" evidence="1">
    <location>
        <begin position="1"/>
        <end position="25"/>
    </location>
</feature>
<keyword evidence="3" id="KW-1185">Reference proteome</keyword>
<sequence>MKNSRNLLVLFMIVPLMSVNIVSQANETHNNRQMVNDPSAFDNSQYCISQTATGRVVQAINGLLVKISGETSGSRTIQFKAESRK</sequence>
<reference evidence="2 3" key="1">
    <citation type="submission" date="2012-12" db="EMBL/GenBank/DDBJ databases">
        <title>Novel taxa of Listeriaceae from agricultural environments in the United States.</title>
        <authorList>
            <person name="den Bakker H.C."/>
            <person name="Allred A."/>
            <person name="Warchocki S."/>
            <person name="Wright E.M."/>
            <person name="Burrell A."/>
            <person name="Nightingale K.K."/>
            <person name="Kephart D."/>
            <person name="Wiedmann M."/>
        </authorList>
    </citation>
    <scope>NUCLEOTIDE SEQUENCE [LARGE SCALE GENOMIC DNA]</scope>
    <source>
        <strain evidence="2 3">FSL F6-1037</strain>
    </source>
</reference>
<dbReference type="Proteomes" id="UP000019243">
    <property type="component" value="Unassembled WGS sequence"/>
</dbReference>
<feature type="chain" id="PRO_5004892500" description="Secreted protein" evidence="1">
    <location>
        <begin position="26"/>
        <end position="85"/>
    </location>
</feature>
<evidence type="ECO:0008006" key="4">
    <source>
        <dbReference type="Google" id="ProtNLM"/>
    </source>
</evidence>
<dbReference type="RefSeq" id="WP_035315019.1">
    <property type="nucleotide sequence ID" value="NZ_AODH01000038.1"/>
</dbReference>
<protein>
    <recommendedName>
        <fullName evidence="4">Secreted protein</fullName>
    </recommendedName>
</protein>
<name>W7CLY7_9LIST</name>
<organism evidence="2 3">
    <name type="scientific">Brochothrix campestris FSL F6-1037</name>
    <dbReference type="NCBI Taxonomy" id="1265861"/>
    <lineage>
        <taxon>Bacteria</taxon>
        <taxon>Bacillati</taxon>
        <taxon>Bacillota</taxon>
        <taxon>Bacilli</taxon>
        <taxon>Bacillales</taxon>
        <taxon>Listeriaceae</taxon>
        <taxon>Brochothrix</taxon>
    </lineage>
</organism>